<evidence type="ECO:0000256" key="1">
    <source>
        <dbReference type="ARBA" id="ARBA00022679"/>
    </source>
</evidence>
<sequence length="296" mass="34053">MMAENSTKPPSMLQDPVLTTRDYMVSGEEFQLHRHDKIHGLLMTHPVPEDLTRYYESRDYLSHRDRPETLFGRLYQLARAWNVNWKVRLVAKFVPAGGEILEIGTGQGDFLQVASRHWSVSGVEPNRGARHRALQKKLKVFEKLHEVPAAANDAIVLWHVLEHIPDLEATISNLLNRLKPDGRLILALPNHRSWDARHYREYWAAYDVPRHLWHFSKHSVKDLFGTYGLECIAMRPMWLDAFYVSWLSEKYKANRWAALVAPWKGLTSNLGALFTREPSSVVYVLGRRGPSGNSGP</sequence>
<evidence type="ECO:0000313" key="3">
    <source>
        <dbReference type="Proteomes" id="UP000009049"/>
    </source>
</evidence>
<dbReference type="InterPro" id="IPR029063">
    <property type="entry name" value="SAM-dependent_MTases_sf"/>
</dbReference>
<keyword evidence="1" id="KW-0808">Transferase</keyword>
<dbReference type="PANTHER" id="PTHR43861">
    <property type="entry name" value="TRANS-ACONITATE 2-METHYLTRANSFERASE-RELATED"/>
    <property type="match status" value="1"/>
</dbReference>
<proteinExistence type="predicted"/>
<dbReference type="Proteomes" id="UP000009049">
    <property type="component" value="Chromosome"/>
</dbReference>
<dbReference type="GO" id="GO:0016740">
    <property type="term" value="F:transferase activity"/>
    <property type="evidence" value="ECO:0007669"/>
    <property type="project" value="UniProtKB-KW"/>
</dbReference>
<dbReference type="OrthoDB" id="2370471at2"/>
<dbReference type="HOGENOM" id="CLU_068669_1_0_10"/>
<reference evidence="2 3" key="1">
    <citation type="journal article" date="2009" name="J. Bacteriol.">
        <title>Complete genome sequence of Robiginitalea biformata HTCC2501.</title>
        <authorList>
            <person name="Oh H.M."/>
            <person name="Giovannoni S.J."/>
            <person name="Lee K."/>
            <person name="Ferriera S."/>
            <person name="Johnson J."/>
            <person name="Cho J.C."/>
        </authorList>
    </citation>
    <scope>NUCLEOTIDE SEQUENCE [LARGE SCALE GENOMIC DNA]</scope>
    <source>
        <strain evidence="3">ATCC BAA-864 / HTCC2501 / KCTC 12146</strain>
    </source>
</reference>
<dbReference type="CDD" id="cd02440">
    <property type="entry name" value="AdoMet_MTases"/>
    <property type="match status" value="1"/>
</dbReference>
<gene>
    <name evidence="2" type="ordered locus">RB2501_06810</name>
</gene>
<dbReference type="Pfam" id="PF13489">
    <property type="entry name" value="Methyltransf_23"/>
    <property type="match status" value="1"/>
</dbReference>
<organism evidence="2 3">
    <name type="scientific">Robiginitalea biformata (strain ATCC BAA-864 / DSM 15991 / KCTC 12146 / HTCC2501)</name>
    <dbReference type="NCBI Taxonomy" id="313596"/>
    <lineage>
        <taxon>Bacteria</taxon>
        <taxon>Pseudomonadati</taxon>
        <taxon>Bacteroidota</taxon>
        <taxon>Flavobacteriia</taxon>
        <taxon>Flavobacteriales</taxon>
        <taxon>Flavobacteriaceae</taxon>
        <taxon>Robiginitalea</taxon>
    </lineage>
</organism>
<dbReference type="EMBL" id="CP001712">
    <property type="protein sequence ID" value="EAR16590.1"/>
    <property type="molecule type" value="Genomic_DNA"/>
</dbReference>
<dbReference type="eggNOG" id="COG2227">
    <property type="taxonomic scope" value="Bacteria"/>
</dbReference>
<evidence type="ECO:0000313" key="2">
    <source>
        <dbReference type="EMBL" id="EAR16590.1"/>
    </source>
</evidence>
<accession>A4CI32</accession>
<protein>
    <recommendedName>
        <fullName evidence="4">Methyltransferase</fullName>
    </recommendedName>
</protein>
<dbReference type="PANTHER" id="PTHR43861:SF3">
    <property type="entry name" value="PUTATIVE (AFU_ORTHOLOGUE AFUA_2G14390)-RELATED"/>
    <property type="match status" value="1"/>
</dbReference>
<name>A4CI32_ROBBH</name>
<evidence type="ECO:0008006" key="4">
    <source>
        <dbReference type="Google" id="ProtNLM"/>
    </source>
</evidence>
<dbReference type="Gene3D" id="3.40.50.150">
    <property type="entry name" value="Vaccinia Virus protein VP39"/>
    <property type="match status" value="1"/>
</dbReference>
<dbReference type="STRING" id="313596.RB2501_06810"/>
<dbReference type="AlphaFoldDB" id="A4CI32"/>
<keyword evidence="3" id="KW-1185">Reference proteome</keyword>
<dbReference type="SUPFAM" id="SSF53335">
    <property type="entry name" value="S-adenosyl-L-methionine-dependent methyltransferases"/>
    <property type="match status" value="1"/>
</dbReference>
<dbReference type="KEGG" id="rbi:RB2501_06810"/>